<reference evidence="2 3" key="1">
    <citation type="journal article" date="2019" name="Emerg. Microbes Infect.">
        <title>Comprehensive subspecies identification of 175 nontuberculous mycobacteria species based on 7547 genomic profiles.</title>
        <authorList>
            <person name="Matsumoto Y."/>
            <person name="Kinjo T."/>
            <person name="Motooka D."/>
            <person name="Nabeya D."/>
            <person name="Jung N."/>
            <person name="Uechi K."/>
            <person name="Horii T."/>
            <person name="Iida T."/>
            <person name="Fujita J."/>
            <person name="Nakamura S."/>
        </authorList>
    </citation>
    <scope>NUCLEOTIDE SEQUENCE [LARGE SCALE GENOMIC DNA]</scope>
    <source>
        <strain evidence="2 3">JCM 13573</strain>
    </source>
</reference>
<organism evidence="2 3">
    <name type="scientific">Mycobacterium kubicae</name>
    <dbReference type="NCBI Taxonomy" id="120959"/>
    <lineage>
        <taxon>Bacteria</taxon>
        <taxon>Bacillati</taxon>
        <taxon>Actinomycetota</taxon>
        <taxon>Actinomycetes</taxon>
        <taxon>Mycobacteriales</taxon>
        <taxon>Mycobacteriaceae</taxon>
        <taxon>Mycobacterium</taxon>
        <taxon>Mycobacterium simiae complex</taxon>
    </lineage>
</organism>
<feature type="compositionally biased region" description="Basic and acidic residues" evidence="1">
    <location>
        <begin position="93"/>
        <end position="105"/>
    </location>
</feature>
<comment type="caution">
    <text evidence="2">The sequence shown here is derived from an EMBL/GenBank/DDBJ whole genome shotgun (WGS) entry which is preliminary data.</text>
</comment>
<evidence type="ECO:0000313" key="2">
    <source>
        <dbReference type="EMBL" id="GFG67331.1"/>
    </source>
</evidence>
<proteinExistence type="predicted"/>
<sequence length="105" mass="11336">MVESTMIMKKPTIIAHSACHGLPRYLSPVSGFVAVVIYTPFLLPSRLWVAQESSSPLFPVHIIGTDARGCPRNGYGIPNVGVRVPSASGRADASLKERHRREGAP</sequence>
<evidence type="ECO:0000313" key="3">
    <source>
        <dbReference type="Proteomes" id="UP000465306"/>
    </source>
</evidence>
<evidence type="ECO:0000256" key="1">
    <source>
        <dbReference type="SAM" id="MobiDB-lite"/>
    </source>
</evidence>
<keyword evidence="3" id="KW-1185">Reference proteome</keyword>
<protein>
    <submittedName>
        <fullName evidence="2">Uncharacterized protein</fullName>
    </submittedName>
</protein>
<accession>A0ABQ1BUL8</accession>
<dbReference type="Proteomes" id="UP000465306">
    <property type="component" value="Unassembled WGS sequence"/>
</dbReference>
<gene>
    <name evidence="2" type="ORF">MKUB_48210</name>
</gene>
<dbReference type="EMBL" id="BLKU01000005">
    <property type="protein sequence ID" value="GFG67331.1"/>
    <property type="molecule type" value="Genomic_DNA"/>
</dbReference>
<feature type="region of interest" description="Disordered" evidence="1">
    <location>
        <begin position="85"/>
        <end position="105"/>
    </location>
</feature>
<name>A0ABQ1BUL8_9MYCO</name>